<feature type="domain" description="OAR" evidence="2">
    <location>
        <begin position="239"/>
        <end position="252"/>
    </location>
</feature>
<proteinExistence type="predicted"/>
<dbReference type="PROSITE" id="PS50803">
    <property type="entry name" value="OAR"/>
    <property type="match status" value="1"/>
</dbReference>
<accession>A0A2R8RTN2</accession>
<reference evidence="3 4" key="3">
    <citation type="journal article" date="2013" name="Nature">
        <title>The zebrafish reference genome sequence and its relationship to the human genome.</title>
        <authorList>
            <consortium name="Genome Reference Consortium Zebrafish"/>
            <person name="Howe K."/>
            <person name="Clark M.D."/>
            <person name="Torroja C.F."/>
            <person name="Torrance J."/>
            <person name="Berthelot C."/>
            <person name="Muffato M."/>
            <person name="Collins J.E."/>
            <person name="Humphray S."/>
            <person name="McLaren K."/>
            <person name="Matthews L."/>
            <person name="McLaren S."/>
            <person name="Sealy I."/>
            <person name="Caccamo M."/>
            <person name="Churcher C."/>
            <person name="Scott C."/>
            <person name="Barrett J.C."/>
            <person name="Koch R."/>
            <person name="Rauch G.J."/>
            <person name="White S."/>
            <person name="Chow W."/>
            <person name="Kilian B."/>
            <person name="Quintais L.T."/>
            <person name="Guerra-Assuncao J.A."/>
            <person name="Zhou Y."/>
            <person name="Gu Y."/>
            <person name="Yen J."/>
            <person name="Vogel J.H."/>
            <person name="Eyre T."/>
            <person name="Redmond S."/>
            <person name="Banerjee R."/>
            <person name="Chi J."/>
            <person name="Fu B."/>
            <person name="Langley E."/>
            <person name="Maguire S.F."/>
            <person name="Laird G.K."/>
            <person name="Lloyd D."/>
            <person name="Kenyon E."/>
            <person name="Donaldson S."/>
            <person name="Sehra H."/>
            <person name="Almeida-King J."/>
            <person name="Loveland J."/>
            <person name="Trevanion S."/>
            <person name="Jones M."/>
            <person name="Quail M."/>
            <person name="Willey D."/>
            <person name="Hunt A."/>
            <person name="Burton J."/>
            <person name="Sims S."/>
            <person name="McLay K."/>
            <person name="Plumb B."/>
            <person name="Davis J."/>
            <person name="Clee C."/>
            <person name="Oliver K."/>
            <person name="Clark R."/>
            <person name="Riddle C."/>
            <person name="Elliot D."/>
            <person name="Eliott D."/>
            <person name="Threadgold G."/>
            <person name="Harden G."/>
            <person name="Ware D."/>
            <person name="Begum S."/>
            <person name="Mortimore B."/>
            <person name="Mortimer B."/>
            <person name="Kerry G."/>
            <person name="Heath P."/>
            <person name="Phillimore B."/>
            <person name="Tracey A."/>
            <person name="Corby N."/>
            <person name="Dunn M."/>
            <person name="Johnson C."/>
            <person name="Wood J."/>
            <person name="Clark S."/>
            <person name="Pelan S."/>
            <person name="Griffiths G."/>
            <person name="Smith M."/>
            <person name="Glithero R."/>
            <person name="Howden P."/>
            <person name="Barker N."/>
            <person name="Lloyd C."/>
            <person name="Stevens C."/>
            <person name="Harley J."/>
            <person name="Holt K."/>
            <person name="Panagiotidis G."/>
            <person name="Lovell J."/>
            <person name="Beasley H."/>
            <person name="Henderson C."/>
            <person name="Gordon D."/>
            <person name="Auger K."/>
            <person name="Wright D."/>
            <person name="Collins J."/>
            <person name="Raisen C."/>
            <person name="Dyer L."/>
            <person name="Leung K."/>
            <person name="Robertson L."/>
            <person name="Ambridge K."/>
            <person name="Leongamornlert D."/>
            <person name="McGuire S."/>
            <person name="Gilderthorp R."/>
            <person name="Griffiths C."/>
            <person name="Manthravadi D."/>
            <person name="Nichol S."/>
            <person name="Barker G."/>
            <person name="Whitehead S."/>
            <person name="Kay M."/>
            <person name="Brown J."/>
            <person name="Murnane C."/>
            <person name="Gray E."/>
            <person name="Humphries M."/>
            <person name="Sycamore N."/>
            <person name="Barker D."/>
            <person name="Saunders D."/>
            <person name="Wallis J."/>
            <person name="Babbage A."/>
            <person name="Hammond S."/>
            <person name="Mashreghi-Mohammadi M."/>
            <person name="Barr L."/>
            <person name="Martin S."/>
            <person name="Wray P."/>
            <person name="Ellington A."/>
            <person name="Matthews N."/>
            <person name="Ellwood M."/>
            <person name="Woodmansey R."/>
            <person name="Clark G."/>
            <person name="Cooper J."/>
            <person name="Cooper J."/>
            <person name="Tromans A."/>
            <person name="Grafham D."/>
            <person name="Skuce C."/>
            <person name="Pandian R."/>
            <person name="Andrews R."/>
            <person name="Harrison E."/>
            <person name="Kimberley A."/>
            <person name="Garnett J."/>
            <person name="Fosker N."/>
            <person name="Hall R."/>
            <person name="Garner P."/>
            <person name="Kelly D."/>
            <person name="Bird C."/>
            <person name="Palmer S."/>
            <person name="Gehring I."/>
            <person name="Berger A."/>
            <person name="Dooley C.M."/>
            <person name="Ersan-Urun Z."/>
            <person name="Eser C."/>
            <person name="Geiger H."/>
            <person name="Geisler M."/>
            <person name="Karotki L."/>
            <person name="Kirn A."/>
            <person name="Konantz J."/>
            <person name="Konantz M."/>
            <person name="Oberlander M."/>
            <person name="Rudolph-Geiger S."/>
            <person name="Teucke M."/>
            <person name="Lanz C."/>
            <person name="Raddatz G."/>
            <person name="Osoegawa K."/>
            <person name="Zhu B."/>
            <person name="Rapp A."/>
            <person name="Widaa S."/>
            <person name="Langford C."/>
            <person name="Yang F."/>
            <person name="Schuster S.C."/>
            <person name="Carter N.P."/>
            <person name="Harrow J."/>
            <person name="Ning Z."/>
            <person name="Herrero J."/>
            <person name="Searle S.M."/>
            <person name="Enright A."/>
            <person name="Geisler R."/>
            <person name="Plasterk R.H."/>
            <person name="Lee C."/>
            <person name="Westerfield M."/>
            <person name="de Jong P.J."/>
            <person name="Zon L.I."/>
            <person name="Postlethwait J.H."/>
            <person name="Nusslein-Volhard C."/>
            <person name="Hubbard T.J."/>
            <person name="Roest Crollius H."/>
            <person name="Rogers J."/>
            <person name="Stemple D.L."/>
        </authorList>
    </citation>
    <scope>NUCLEOTIDE SEQUENCE [LARGE SCALE GENOMIC DNA]</scope>
    <source>
        <strain evidence="3">Tuebingen</strain>
    </source>
</reference>
<sequence>MNADTCVSYCDMTSMDSYYSPAAPGQGRVQQANPYRTFQSSDSKYSPTFLPAKGQTYGEKPRSPFHQDCPTLDDSTAEGAYSKYHLFMQRPACKSPSEDSKLEDGALISCYGVVSESPGKWRKRERFGQMQQVRTHFSTAYELPLLTRPENYAQIQNPSWLSGSSSASPVPGCVVPCDTVSSCMTPHPHSASGVSDFLGMPSPGGSMAQTHMGSLFGSSGVGGTINGYDLSVEPDRKSSSIASLRMKAKEHSAAISWAT</sequence>
<accession>A0A8M1P1S4</accession>
<dbReference type="GeneID" id="497424"/>
<organism evidence="3">
    <name type="scientific">Danio rerio</name>
    <name type="common">Zebrafish</name>
    <name type="synonym">Brachydanio rerio</name>
    <dbReference type="NCBI Taxonomy" id="7955"/>
    <lineage>
        <taxon>Eukaryota</taxon>
        <taxon>Metazoa</taxon>
        <taxon>Chordata</taxon>
        <taxon>Craniata</taxon>
        <taxon>Vertebrata</taxon>
        <taxon>Euteleostomi</taxon>
        <taxon>Actinopterygii</taxon>
        <taxon>Neopterygii</taxon>
        <taxon>Teleostei</taxon>
        <taxon>Ostariophysi</taxon>
        <taxon>Cypriniformes</taxon>
        <taxon>Danionidae</taxon>
        <taxon>Danioninae</taxon>
        <taxon>Danio</taxon>
    </lineage>
</organism>
<dbReference type="ExpressionAtlas" id="A0A2R8RTN2">
    <property type="expression patterns" value="baseline"/>
</dbReference>
<dbReference type="AGR" id="ZFIN:ZDB-GENE-050208-140"/>
<evidence type="ECO:0000259" key="2">
    <source>
        <dbReference type="PROSITE" id="PS50803"/>
    </source>
</evidence>
<reference evidence="5" key="10">
    <citation type="journal article" date="2021" name="Development">
        <title>The alx3 gene shapes the zebrafish neurocranium by regulating frontonasal neural crest cell differentiation timing.</title>
        <authorList>
            <person name="Mitchell J.M."/>
            <person name="Sucharov J."/>
            <person name="Pulvino A.T."/>
            <person name="Brooks E.P."/>
            <person name="Gillen A.E."/>
            <person name="Nichols J.T."/>
        </authorList>
    </citation>
    <scope>NUCLEOTIDE SEQUENCE</scope>
    <source>
        <strain evidence="5">Tuebingen</strain>
    </source>
</reference>
<dbReference type="EMBL" id="CU929116">
    <property type="status" value="NOT_ANNOTATED_CDS"/>
    <property type="molecule type" value="Genomic_DNA"/>
</dbReference>
<dbReference type="Proteomes" id="UP000000437">
    <property type="component" value="Chromosome 18"/>
</dbReference>
<dbReference type="EMBL" id="CU929277">
    <property type="status" value="NOT_ANNOTATED_CDS"/>
    <property type="molecule type" value="Genomic_DNA"/>
</dbReference>
<dbReference type="CTD" id="497424"/>
<dbReference type="AlphaFoldDB" id="A0A2R8RTN2"/>
<evidence type="ECO:0000313" key="4">
    <source>
        <dbReference type="Proteomes" id="UP000000437"/>
    </source>
</evidence>
<reference evidence="3" key="6">
    <citation type="submission" date="2018-04" db="UniProtKB">
        <authorList>
            <consortium name="Ensembl"/>
        </authorList>
    </citation>
    <scope>IDENTIFICATION</scope>
    <source>
        <strain evidence="3">Tuebingen</strain>
    </source>
</reference>
<dbReference type="RefSeq" id="NP_001297007.1">
    <property type="nucleotide sequence ID" value="NM_001310078.1"/>
</dbReference>
<reference evidence="5" key="9">
    <citation type="journal article" date="2020" name="EMBO Mol. Med.">
        <title>ALX1-related frontonasal dysplasia results from defective neural crest cell development and migration.</title>
        <authorList>
            <person name="Pini J."/>
            <person name="Kueper J."/>
            <person name="Hu Y.D."/>
            <person name="Kawasaki K."/>
            <person name="Yeung P."/>
            <person name="Tsimbal C."/>
            <person name="Yoon B."/>
            <person name="Carmichael N."/>
            <person name="Maas R.L."/>
            <person name="Cotney J."/>
            <person name="Grinblat Y."/>
            <person name="Liao E.C."/>
        </authorList>
    </citation>
    <scope>NUCLEOTIDE SEQUENCE</scope>
    <source>
        <strain evidence="5">Tuebingen</strain>
    </source>
</reference>
<gene>
    <name evidence="3 5 6" type="primary">alx4b</name>
    <name evidence="5" type="synonym">im:7142878</name>
    <name evidence="5" type="synonym">si:ch73-220n21.1</name>
    <name evidence="5" type="synonym">zgc:162606</name>
</gene>
<reference evidence="5" key="7">
    <citation type="journal article" date="2019" name="Elife">
        <title>Thyroid hormone regulates distinct paths to maturation in pigment cell lineages.</title>
        <authorList>
            <person name="Saunders L.M."/>
            <person name="Mishra A.K."/>
            <person name="Aman A.J."/>
            <person name="Lewis V.M."/>
            <person name="Toomey M.B."/>
            <person name="Packer J.S."/>
            <person name="Qiu X."/>
            <person name="McFaline-Figueroa J.L."/>
            <person name="Corbo J.C."/>
            <person name="Trapnell C."/>
            <person name="Parichy D.M."/>
        </authorList>
    </citation>
    <scope>NUCLEOTIDE SEQUENCE</scope>
    <source>
        <strain evidence="5">Tuebingen</strain>
    </source>
</reference>
<reference evidence="5" key="4">
    <citation type="journal article" date="2014" name="Dev. Biol.">
        <title>Evolutionarily conserved morphogenetic movements at the vertebrate head-trunk interface coordinate the transport and assembly of hypopharyngeal structures.</title>
        <authorList>
            <person name="Lours-Calet C."/>
            <person name="Alvares L.E."/>
            <person name="El-Hanfy A.S."/>
            <person name="Gandesha S."/>
            <person name="Walters E.H."/>
            <person name="Sobreira D.R."/>
            <person name="Wotton K.R."/>
            <person name="Jorge E.C."/>
            <person name="Lawson J.A."/>
            <person name="Kelsey Lewis A."/>
            <person name="Tada M."/>
            <person name="Sharpe C."/>
            <person name="Kardon G."/>
            <person name="Dietrich S."/>
        </authorList>
    </citation>
    <scope>NUCLEOTIDE SEQUENCE</scope>
    <source>
        <strain evidence="5">Tuebingen</strain>
    </source>
</reference>
<dbReference type="Ensembl" id="ENSDART00000192806.1">
    <property type="protein sequence ID" value="ENSDARP00000152561.1"/>
    <property type="gene ID" value="ENSDARG00000074442.7"/>
</dbReference>
<evidence type="ECO:0000313" key="6">
    <source>
        <dbReference type="ZFIN" id="ZDB-GENE-050208-140"/>
    </source>
</evidence>
<dbReference type="GeneTree" id="ENSGT00940000159662"/>
<dbReference type="InterPro" id="IPR003654">
    <property type="entry name" value="OAR_dom"/>
</dbReference>
<reference evidence="5" key="2">
    <citation type="journal article" date="2013" name="Hum. Mol. Genet.">
        <title>Defective neural crest migration revealed by a Zebrafish model of Alx1-related frontonasal dysplasia.</title>
        <authorList>
            <person name="Dee C.T."/>
            <person name="Szymoniuk C.R."/>
            <person name="Mills P.E."/>
            <person name="Takahashi T."/>
        </authorList>
    </citation>
    <scope>NUCLEOTIDE SEQUENCE</scope>
    <source>
        <strain evidence="5">Tuebingen</strain>
    </source>
</reference>
<dbReference type="ZFIN" id="ZDB-GENE-050208-140">
    <property type="gene designation" value="alx4b"/>
</dbReference>
<dbReference type="Bgee" id="ENSDARG00000074442">
    <property type="expression patterns" value="Expressed in eye epithelium and 14 other cell types or tissues"/>
</dbReference>
<reference evidence="5" key="5">
    <citation type="journal article" date="2015" name="Sci. Rep.">
        <title>Molecular evolution and functional divergence of zebrafish (Danio rerio) cryptochrome genes.</title>
        <authorList>
            <person name="Liu C."/>
            <person name="Hu J."/>
            <person name="Qu C."/>
            <person name="Wang L."/>
            <person name="Huang G."/>
            <person name="Niu P."/>
            <person name="Zhong Z."/>
            <person name="Hong F."/>
            <person name="Wang G."/>
            <person name="Postlethwait J.H."/>
            <person name="Wang H."/>
        </authorList>
    </citation>
    <scope>NUCLEOTIDE SEQUENCE</scope>
    <source>
        <strain evidence="5">Tuebingen</strain>
    </source>
</reference>
<name>A0A2R8RTN2_DANRE</name>
<reference evidence="5" key="11">
    <citation type="journal article" date="2021" name="Genome Biol.">
        <title>Epigenetic dynamics shaping melanophore and iridophore cell fate in zebrafish.</title>
        <authorList>
            <person name="Jang H.S."/>
            <person name="Chen Y."/>
            <person name="Ge J."/>
            <person name="Wilkening A.N."/>
            <person name="Hou Y."/>
            <person name="Lee H.J."/>
            <person name="Choi Y.R."/>
            <person name="Lowdon R.F."/>
            <person name="Xing X."/>
            <person name="Li D."/>
            <person name="Kaufman C.K."/>
            <person name="Johnson S.L."/>
            <person name="Wang T."/>
        </authorList>
    </citation>
    <scope>NUCLEOTIDE SEQUENCE</scope>
    <source>
        <strain evidence="5">Tuebingen</strain>
    </source>
</reference>
<keyword evidence="4" id="KW-1185">Reference proteome</keyword>
<dbReference type="Pfam" id="PF03826">
    <property type="entry name" value="OAR"/>
    <property type="match status" value="1"/>
</dbReference>
<protein>
    <submittedName>
        <fullName evidence="3">ALX homeobox 4b</fullName>
    </submittedName>
    <submittedName>
        <fullName evidence="5">Homeobox protein aristaless-like 4b</fullName>
    </submittedName>
</protein>
<evidence type="ECO:0000256" key="1">
    <source>
        <dbReference type="ARBA" id="ARBA00004123"/>
    </source>
</evidence>
<reference evidence="5" key="1">
    <citation type="journal article" date="2011" name="Evol. Dev.">
        <title>Evolution of the Alx homeobox gene family: parallel retention and independent loss of the vertebrate Alx3 gene.</title>
        <authorList>
            <person name="McGonnell I.M."/>
            <person name="Graham A."/>
            <person name="Richardson J."/>
            <person name="Fish J.L."/>
            <person name="Depew M.J."/>
            <person name="Dee C.T."/>
            <person name="Holland P.W."/>
            <person name="Takahashi T."/>
        </authorList>
    </citation>
    <scope>NUCLEOTIDE SEQUENCE</scope>
    <source>
        <strain evidence="5">Tuebingen</strain>
    </source>
</reference>
<evidence type="ECO:0000313" key="3">
    <source>
        <dbReference type="Ensembl" id="ENSDARP00000152561"/>
    </source>
</evidence>
<evidence type="ECO:0000313" key="5">
    <source>
        <dbReference type="RefSeq" id="NP_001297007.1"/>
    </source>
</evidence>
<comment type="subcellular location">
    <subcellularLocation>
        <location evidence="1">Nucleus</location>
    </subcellularLocation>
</comment>
<dbReference type="OrthoDB" id="6159439at2759"/>
<dbReference type="GO" id="GO:0005634">
    <property type="term" value="C:nucleus"/>
    <property type="evidence" value="ECO:0007669"/>
    <property type="project" value="UniProtKB-SubCell"/>
</dbReference>
<reference evidence="5" key="12">
    <citation type="submission" date="2025-04" db="UniProtKB">
        <authorList>
            <consortium name="RefSeq"/>
        </authorList>
    </citation>
    <scope>IDENTIFICATION</scope>
    <source>
        <strain evidence="5">Tuebingen</strain>
    </source>
</reference>
<dbReference type="KEGG" id="dre:497424"/>
<reference evidence="5" key="8">
    <citation type="journal article" date="2019" name="Genesis">
        <title>Transcriptomics reveals complex kinetics of dorsal-ventral patterning gene expression in the mandibular arch.</title>
        <authorList>
            <person name="Sharma P.P."/>
            <person name="MacLean A.L."/>
            <person name="Meinecke L."/>
            <person name="Clouthier D.E."/>
            <person name="Nie Q."/>
            <person name="Schilling T.F."/>
        </authorList>
    </citation>
    <scope>NUCLEOTIDE SEQUENCE</scope>
    <source>
        <strain evidence="5">Tuebingen</strain>
    </source>
</reference>